<accession>A0ABV0T1E3</accession>
<comment type="caution">
    <text evidence="1">The sequence shown here is derived from an EMBL/GenBank/DDBJ whole genome shotgun (WGS) entry which is preliminary data.</text>
</comment>
<reference evidence="1 2" key="1">
    <citation type="submission" date="2021-06" db="EMBL/GenBank/DDBJ databases">
        <authorList>
            <person name="Palmer J.M."/>
        </authorList>
    </citation>
    <scope>NUCLEOTIDE SEQUENCE [LARGE SCALE GENOMIC DNA]</scope>
    <source>
        <strain evidence="2">if_2019</strain>
        <tissue evidence="1">Muscle</tissue>
    </source>
</reference>
<name>A0ABV0T1E3_9TELE</name>
<keyword evidence="2" id="KW-1185">Reference proteome</keyword>
<dbReference type="Proteomes" id="UP001482620">
    <property type="component" value="Unassembled WGS sequence"/>
</dbReference>
<gene>
    <name evidence="1" type="ORF">ILYODFUR_029997</name>
</gene>
<organism evidence="1 2">
    <name type="scientific">Ilyodon furcidens</name>
    <name type="common">goldbreast splitfin</name>
    <dbReference type="NCBI Taxonomy" id="33524"/>
    <lineage>
        <taxon>Eukaryota</taxon>
        <taxon>Metazoa</taxon>
        <taxon>Chordata</taxon>
        <taxon>Craniata</taxon>
        <taxon>Vertebrata</taxon>
        <taxon>Euteleostomi</taxon>
        <taxon>Actinopterygii</taxon>
        <taxon>Neopterygii</taxon>
        <taxon>Teleostei</taxon>
        <taxon>Neoteleostei</taxon>
        <taxon>Acanthomorphata</taxon>
        <taxon>Ovalentaria</taxon>
        <taxon>Atherinomorphae</taxon>
        <taxon>Cyprinodontiformes</taxon>
        <taxon>Goodeidae</taxon>
        <taxon>Ilyodon</taxon>
    </lineage>
</organism>
<protein>
    <submittedName>
        <fullName evidence="1">Uncharacterized protein</fullName>
    </submittedName>
</protein>
<evidence type="ECO:0000313" key="2">
    <source>
        <dbReference type="Proteomes" id="UP001482620"/>
    </source>
</evidence>
<proteinExistence type="predicted"/>
<dbReference type="EMBL" id="JAHRIQ010015951">
    <property type="protein sequence ID" value="MEQ2226697.1"/>
    <property type="molecule type" value="Genomic_DNA"/>
</dbReference>
<evidence type="ECO:0000313" key="1">
    <source>
        <dbReference type="EMBL" id="MEQ2226697.1"/>
    </source>
</evidence>
<sequence length="105" mass="11388">MIPVRMKCLANSLNTAVFPLRCCRLLCSTVSHSVSVNSAFPGSAVTQGPSSLLEQQAKVQKMTPLVQMMCNKPKNVLYKDAEDKTNNGSCVSKKKFSALKPGVQK</sequence>